<dbReference type="Proteomes" id="UP000799766">
    <property type="component" value="Unassembled WGS sequence"/>
</dbReference>
<dbReference type="GO" id="GO:0005634">
    <property type="term" value="C:nucleus"/>
    <property type="evidence" value="ECO:0007669"/>
    <property type="project" value="TreeGrafter"/>
</dbReference>
<reference evidence="4" key="1">
    <citation type="journal article" date="2020" name="Stud. Mycol.">
        <title>101 Dothideomycetes genomes: a test case for predicting lifestyles and emergence of pathogens.</title>
        <authorList>
            <person name="Haridas S."/>
            <person name="Albert R."/>
            <person name="Binder M."/>
            <person name="Bloem J."/>
            <person name="Labutti K."/>
            <person name="Salamov A."/>
            <person name="Andreopoulos B."/>
            <person name="Baker S."/>
            <person name="Barry K."/>
            <person name="Bills G."/>
            <person name="Bluhm B."/>
            <person name="Cannon C."/>
            <person name="Castanera R."/>
            <person name="Culley D."/>
            <person name="Daum C."/>
            <person name="Ezra D."/>
            <person name="Gonzalez J."/>
            <person name="Henrissat B."/>
            <person name="Kuo A."/>
            <person name="Liang C."/>
            <person name="Lipzen A."/>
            <person name="Lutzoni F."/>
            <person name="Magnuson J."/>
            <person name="Mondo S."/>
            <person name="Nolan M."/>
            <person name="Ohm R."/>
            <person name="Pangilinan J."/>
            <person name="Park H.-J."/>
            <person name="Ramirez L."/>
            <person name="Alfaro M."/>
            <person name="Sun H."/>
            <person name="Tritt A."/>
            <person name="Yoshinaga Y."/>
            <person name="Zwiers L.-H."/>
            <person name="Turgeon B."/>
            <person name="Goodwin S."/>
            <person name="Spatafora J."/>
            <person name="Crous P."/>
            <person name="Grigoriev I."/>
        </authorList>
    </citation>
    <scope>NUCLEOTIDE SEQUENCE</scope>
    <source>
        <strain evidence="4">ATCC 16933</strain>
    </source>
</reference>
<dbReference type="Pfam" id="PF04603">
    <property type="entry name" value="Mog1"/>
    <property type="match status" value="1"/>
</dbReference>
<name>A0A6A6P650_9PEZI</name>
<evidence type="ECO:0000256" key="2">
    <source>
        <dbReference type="ARBA" id="ARBA00022448"/>
    </source>
</evidence>
<dbReference type="Gene3D" id="3.40.1000.10">
    <property type="entry name" value="Mog1/PsbP, alpha/beta/alpha sandwich"/>
    <property type="match status" value="1"/>
</dbReference>
<dbReference type="PANTHER" id="PTHR15837">
    <property type="entry name" value="RAN GUANINE NUCLEOTIDE RELEASE FACTOR"/>
    <property type="match status" value="1"/>
</dbReference>
<accession>A0A6A6P650</accession>
<dbReference type="EMBL" id="MU001675">
    <property type="protein sequence ID" value="KAF2459475.1"/>
    <property type="molecule type" value="Genomic_DNA"/>
</dbReference>
<evidence type="ECO:0000313" key="4">
    <source>
        <dbReference type="EMBL" id="KAF2459475.1"/>
    </source>
</evidence>
<dbReference type="OrthoDB" id="10255285at2759"/>
<dbReference type="PANTHER" id="PTHR15837:SF0">
    <property type="entry name" value="RAN GUANINE NUCLEOTIDE RELEASE FACTOR"/>
    <property type="match status" value="1"/>
</dbReference>
<gene>
    <name evidence="4" type="ORF">BDY21DRAFT_300199</name>
</gene>
<evidence type="ECO:0008006" key="6">
    <source>
        <dbReference type="Google" id="ProtNLM"/>
    </source>
</evidence>
<dbReference type="SUPFAM" id="SSF55724">
    <property type="entry name" value="Mog1p/PsbP-like"/>
    <property type="match status" value="1"/>
</dbReference>
<protein>
    <recommendedName>
        <fullName evidence="6">Ran-interacting Mog1 protein</fullName>
    </recommendedName>
</protein>
<sequence>MASFTSRELFGGAMTVSLPSEFADVSSIRQVPDNQEVWLDTNGFTSIIFDITERVDEQTASSDEDAMKFHFADIASGSNDDTKIWTAGSAQMTKLPTIPAYTMFATQTPPEGVRTGCNPTPDFTGIMLVLLRLKEQQTDLVITVNVPHTPGEYNKEEVDPSAGKNGPLLNAGLAARQKILETFEIKDLSLFVN</sequence>
<dbReference type="InterPro" id="IPR007681">
    <property type="entry name" value="Mog1"/>
</dbReference>
<dbReference type="GO" id="GO:0031267">
    <property type="term" value="F:small GTPase binding"/>
    <property type="evidence" value="ECO:0007669"/>
    <property type="project" value="TreeGrafter"/>
</dbReference>
<dbReference type="GO" id="GO:0005085">
    <property type="term" value="F:guanyl-nucleotide exchange factor activity"/>
    <property type="evidence" value="ECO:0007669"/>
    <property type="project" value="TreeGrafter"/>
</dbReference>
<keyword evidence="2" id="KW-0813">Transport</keyword>
<comment type="similarity">
    <text evidence="1">Belongs to the MOG1 family.</text>
</comment>
<dbReference type="InterPro" id="IPR016123">
    <property type="entry name" value="Mog1/PsbP_a/b/a-sand"/>
</dbReference>
<organism evidence="4 5">
    <name type="scientific">Lineolata rhizophorae</name>
    <dbReference type="NCBI Taxonomy" id="578093"/>
    <lineage>
        <taxon>Eukaryota</taxon>
        <taxon>Fungi</taxon>
        <taxon>Dikarya</taxon>
        <taxon>Ascomycota</taxon>
        <taxon>Pezizomycotina</taxon>
        <taxon>Dothideomycetes</taxon>
        <taxon>Dothideomycetes incertae sedis</taxon>
        <taxon>Lineolatales</taxon>
        <taxon>Lineolataceae</taxon>
        <taxon>Lineolata</taxon>
    </lineage>
</organism>
<proteinExistence type="inferred from homology"/>
<evidence type="ECO:0000256" key="3">
    <source>
        <dbReference type="ARBA" id="ARBA00022927"/>
    </source>
</evidence>
<evidence type="ECO:0000313" key="5">
    <source>
        <dbReference type="Proteomes" id="UP000799766"/>
    </source>
</evidence>
<keyword evidence="5" id="KW-1185">Reference proteome</keyword>
<dbReference type="AlphaFoldDB" id="A0A6A6P650"/>
<evidence type="ECO:0000256" key="1">
    <source>
        <dbReference type="ARBA" id="ARBA00010307"/>
    </source>
</evidence>
<keyword evidence="3" id="KW-0653">Protein transport</keyword>
<dbReference type="GO" id="GO:0006606">
    <property type="term" value="P:protein import into nucleus"/>
    <property type="evidence" value="ECO:0007669"/>
    <property type="project" value="TreeGrafter"/>
</dbReference>